<feature type="domain" description="YCII-related" evidence="2">
    <location>
        <begin position="1"/>
        <end position="80"/>
    </location>
</feature>
<proteinExistence type="inferred from homology"/>
<comment type="similarity">
    <text evidence="1">Belongs to the YciI family.</text>
</comment>
<organism evidence="3 4">
    <name type="scientific">Wenjunlia tyrosinilytica</name>
    <dbReference type="NCBI Taxonomy" id="1544741"/>
    <lineage>
        <taxon>Bacteria</taxon>
        <taxon>Bacillati</taxon>
        <taxon>Actinomycetota</taxon>
        <taxon>Actinomycetes</taxon>
        <taxon>Kitasatosporales</taxon>
        <taxon>Streptomycetaceae</taxon>
        <taxon>Wenjunlia</taxon>
    </lineage>
</organism>
<dbReference type="Proteomes" id="UP000641932">
    <property type="component" value="Unassembled WGS sequence"/>
</dbReference>
<evidence type="ECO:0000313" key="3">
    <source>
        <dbReference type="EMBL" id="GGO81602.1"/>
    </source>
</evidence>
<dbReference type="InterPro" id="IPR005545">
    <property type="entry name" value="YCII"/>
</dbReference>
<dbReference type="PANTHER" id="PTHR37828:SF1">
    <property type="entry name" value="YCII-RELATED DOMAIN-CONTAINING PROTEIN"/>
    <property type="match status" value="1"/>
</dbReference>
<dbReference type="AlphaFoldDB" id="A0A917ZGS0"/>
<dbReference type="EMBL" id="BMMS01000002">
    <property type="protein sequence ID" value="GGO81602.1"/>
    <property type="molecule type" value="Genomic_DNA"/>
</dbReference>
<protein>
    <recommendedName>
        <fullName evidence="2">YCII-related domain-containing protein</fullName>
    </recommendedName>
</protein>
<evidence type="ECO:0000313" key="4">
    <source>
        <dbReference type="Proteomes" id="UP000641932"/>
    </source>
</evidence>
<dbReference type="Gene3D" id="3.30.70.1060">
    <property type="entry name" value="Dimeric alpha+beta barrel"/>
    <property type="match status" value="1"/>
</dbReference>
<comment type="caution">
    <text evidence="3">The sequence shown here is derived from an EMBL/GenBank/DDBJ whole genome shotgun (WGS) entry which is preliminary data.</text>
</comment>
<accession>A0A917ZGS0</accession>
<dbReference type="SUPFAM" id="SSF54909">
    <property type="entry name" value="Dimeric alpha+beta barrel"/>
    <property type="match status" value="1"/>
</dbReference>
<gene>
    <name evidence="3" type="primary">yciI</name>
    <name evidence="3" type="ORF">GCM10012280_06260</name>
</gene>
<reference evidence="3" key="1">
    <citation type="journal article" date="2014" name="Int. J. Syst. Evol. Microbiol.">
        <title>Complete genome sequence of Corynebacterium casei LMG S-19264T (=DSM 44701T), isolated from a smear-ripened cheese.</title>
        <authorList>
            <consortium name="US DOE Joint Genome Institute (JGI-PGF)"/>
            <person name="Walter F."/>
            <person name="Albersmeier A."/>
            <person name="Kalinowski J."/>
            <person name="Ruckert C."/>
        </authorList>
    </citation>
    <scope>NUCLEOTIDE SEQUENCE</scope>
    <source>
        <strain evidence="3">CGMCC 4.7201</strain>
    </source>
</reference>
<evidence type="ECO:0000259" key="2">
    <source>
        <dbReference type="Pfam" id="PF03795"/>
    </source>
</evidence>
<dbReference type="InterPro" id="IPR011008">
    <property type="entry name" value="Dimeric_a/b-barrel"/>
</dbReference>
<sequence>MFVISLTYRVPLDQVEQHFADHMAWVERHYAEGRFLASGRKVPRTGGVILAVGADREEIEAIVAEDPFVLAAVADVGITELQVTRTSPGLEALKG</sequence>
<keyword evidence="4" id="KW-1185">Reference proteome</keyword>
<evidence type="ECO:0000256" key="1">
    <source>
        <dbReference type="ARBA" id="ARBA00007689"/>
    </source>
</evidence>
<name>A0A917ZGS0_9ACTN</name>
<dbReference type="Pfam" id="PF03795">
    <property type="entry name" value="YCII"/>
    <property type="match status" value="1"/>
</dbReference>
<dbReference type="RefSeq" id="WP_189129910.1">
    <property type="nucleotide sequence ID" value="NZ_BMMS01000002.1"/>
</dbReference>
<reference evidence="3" key="2">
    <citation type="submission" date="2020-09" db="EMBL/GenBank/DDBJ databases">
        <authorList>
            <person name="Sun Q."/>
            <person name="Zhou Y."/>
        </authorList>
    </citation>
    <scope>NUCLEOTIDE SEQUENCE</scope>
    <source>
        <strain evidence="3">CGMCC 4.7201</strain>
    </source>
</reference>
<dbReference type="PANTHER" id="PTHR37828">
    <property type="entry name" value="GSR2449 PROTEIN"/>
    <property type="match status" value="1"/>
</dbReference>